<feature type="chain" id="PRO_5013209972" evidence="6">
    <location>
        <begin position="23"/>
        <end position="512"/>
    </location>
</feature>
<dbReference type="RefSeq" id="WP_088592879.1">
    <property type="nucleotide sequence ID" value="NZ_CP022022.1"/>
</dbReference>
<evidence type="ECO:0000259" key="7">
    <source>
        <dbReference type="Pfam" id="PF07980"/>
    </source>
</evidence>
<dbReference type="GO" id="GO:0009279">
    <property type="term" value="C:cell outer membrane"/>
    <property type="evidence" value="ECO:0007669"/>
    <property type="project" value="UniProtKB-SubCell"/>
</dbReference>
<evidence type="ECO:0000256" key="6">
    <source>
        <dbReference type="SAM" id="SignalP"/>
    </source>
</evidence>
<comment type="subcellular location">
    <subcellularLocation>
        <location evidence="1">Cell outer membrane</location>
    </subcellularLocation>
</comment>
<accession>A0A1Z4BK46</accession>
<dbReference type="SUPFAM" id="SSF48452">
    <property type="entry name" value="TPR-like"/>
    <property type="match status" value="1"/>
</dbReference>
<feature type="signal peptide" evidence="6">
    <location>
        <begin position="1"/>
        <end position="22"/>
    </location>
</feature>
<keyword evidence="4" id="KW-0472">Membrane</keyword>
<dbReference type="CDD" id="cd08977">
    <property type="entry name" value="SusD"/>
    <property type="match status" value="1"/>
</dbReference>
<dbReference type="Pfam" id="PF07980">
    <property type="entry name" value="SusD_RagB"/>
    <property type="match status" value="1"/>
</dbReference>
<sequence length="512" mass="57607">MKKNIYHIIAIGWMAASLALFTHCNKFDQEPQGEWVDGDQGNVSGSFEADIFTLYGKLRGSALVAGIPALAIHSFRSEDAEKGSTASDGVDHGNMFDNFNYVATNGLINEYYSANYEVIHLSNTVLDKINKADQSTLTDSDKINRGEAHFFRAFAYFNLVRAFGEVPLINFRIYKDEDANKPKVSVDKIYELIDADLTAAESVLPRSWSPIYIGRLTWGAARSLHAKTYMMRSNWQAMYNASTDVINSGIYNLSTPYNKLFRESGENAPESILEVQCTANATYPQSNQVGSSFAQVQGVRGSGQWDLGWGWNCPTQLLADAFELGDPRKDETLLYFAKSETEANAMQPNTPYDEKPIAQAGVVNKYYNKKAYTDPALRRSYSRFGYWFNIRLIRYSDVLLMAAEAANELGNSAQALVYLEQVRARARAGNNSILPAVTTTVQSDLRDAIRHERRIELAMEFDRFYDLVRWNIDVETLHNAGKTAYQTKHRLLPLPQAQIDRSNGVLIQNPNY</sequence>
<dbReference type="InterPro" id="IPR033985">
    <property type="entry name" value="SusD-like_N"/>
</dbReference>
<feature type="domain" description="SusD-like N-terminal" evidence="8">
    <location>
        <begin position="95"/>
        <end position="229"/>
    </location>
</feature>
<evidence type="ECO:0000259" key="8">
    <source>
        <dbReference type="Pfam" id="PF14322"/>
    </source>
</evidence>
<dbReference type="Pfam" id="PF14322">
    <property type="entry name" value="SusD-like_3"/>
    <property type="match status" value="1"/>
</dbReference>
<feature type="domain" description="RagB/SusD" evidence="7">
    <location>
        <begin position="269"/>
        <end position="512"/>
    </location>
</feature>
<evidence type="ECO:0000256" key="3">
    <source>
        <dbReference type="ARBA" id="ARBA00022729"/>
    </source>
</evidence>
<organism evidence="9 10">
    <name type="scientific">Capnocytophaga endodontalis</name>
    <dbReference type="NCBI Taxonomy" id="2708117"/>
    <lineage>
        <taxon>Bacteria</taxon>
        <taxon>Pseudomonadati</taxon>
        <taxon>Bacteroidota</taxon>
        <taxon>Flavobacteriia</taxon>
        <taxon>Flavobacteriales</taxon>
        <taxon>Flavobacteriaceae</taxon>
        <taxon>Capnocytophaga</taxon>
    </lineage>
</organism>
<proteinExistence type="inferred from homology"/>
<dbReference type="InterPro" id="IPR012944">
    <property type="entry name" value="SusD_RagB_dom"/>
</dbReference>
<dbReference type="KEGG" id="capn:CBG49_00330"/>
<evidence type="ECO:0000256" key="4">
    <source>
        <dbReference type="ARBA" id="ARBA00023136"/>
    </source>
</evidence>
<evidence type="ECO:0000256" key="1">
    <source>
        <dbReference type="ARBA" id="ARBA00004442"/>
    </source>
</evidence>
<name>A0A1Z4BK46_9FLAO</name>
<keyword evidence="10" id="KW-1185">Reference proteome</keyword>
<dbReference type="InterPro" id="IPR011990">
    <property type="entry name" value="TPR-like_helical_dom_sf"/>
</dbReference>
<dbReference type="AlphaFoldDB" id="A0A1Z4BK46"/>
<evidence type="ECO:0000256" key="5">
    <source>
        <dbReference type="ARBA" id="ARBA00023237"/>
    </source>
</evidence>
<keyword evidence="5" id="KW-0998">Cell outer membrane</keyword>
<dbReference type="Gene3D" id="1.25.40.390">
    <property type="match status" value="1"/>
</dbReference>
<keyword evidence="3 6" id="KW-0732">Signal</keyword>
<evidence type="ECO:0000256" key="2">
    <source>
        <dbReference type="ARBA" id="ARBA00006275"/>
    </source>
</evidence>
<evidence type="ECO:0000313" key="9">
    <source>
        <dbReference type="EMBL" id="ASF41650.1"/>
    </source>
</evidence>
<reference evidence="10" key="1">
    <citation type="submission" date="2017-06" db="EMBL/GenBank/DDBJ databases">
        <title>Complete genome sequence of Capnocytophaga sp. KCOM 1579 (=ChDC OS43) isolated from a human refractory periapical abscess lesion.</title>
        <authorList>
            <person name="Kook J.-K."/>
            <person name="Park S.-N."/>
            <person name="Lim Y.K."/>
            <person name="Roh H."/>
        </authorList>
    </citation>
    <scope>NUCLEOTIDE SEQUENCE [LARGE SCALE GENOMIC DNA]</scope>
    <source>
        <strain evidence="10">ChDC OS43</strain>
    </source>
</reference>
<comment type="similarity">
    <text evidence="2">Belongs to the SusD family.</text>
</comment>
<protein>
    <submittedName>
        <fullName evidence="9">RagB/SusD family nutrient uptake outer membrane protein</fullName>
    </submittedName>
</protein>
<dbReference type="EMBL" id="CP022022">
    <property type="protein sequence ID" value="ASF41650.1"/>
    <property type="molecule type" value="Genomic_DNA"/>
</dbReference>
<dbReference type="Proteomes" id="UP000197007">
    <property type="component" value="Chromosome"/>
</dbReference>
<gene>
    <name evidence="9" type="ORF">CBG49_00330</name>
</gene>
<evidence type="ECO:0000313" key="10">
    <source>
        <dbReference type="Proteomes" id="UP000197007"/>
    </source>
</evidence>